<dbReference type="PRINTS" id="PR01021">
    <property type="entry name" value="OMPADOMAIN"/>
</dbReference>
<gene>
    <name evidence="7" type="ORF">PK35_00015</name>
</gene>
<evidence type="ECO:0000259" key="6">
    <source>
        <dbReference type="PROSITE" id="PS51123"/>
    </source>
</evidence>
<protein>
    <submittedName>
        <fullName evidence="7">Flagellar motor protein MotB</fullName>
    </submittedName>
</protein>
<dbReference type="SUPFAM" id="SSF103088">
    <property type="entry name" value="OmpA-like"/>
    <property type="match status" value="1"/>
</dbReference>
<dbReference type="Pfam" id="PF00691">
    <property type="entry name" value="OmpA"/>
    <property type="match status" value="1"/>
</dbReference>
<organism evidence="7 8">
    <name type="scientific">Neotamlana nanhaiensis</name>
    <dbReference type="NCBI Taxonomy" id="1382798"/>
    <lineage>
        <taxon>Bacteria</taxon>
        <taxon>Pseudomonadati</taxon>
        <taxon>Bacteroidota</taxon>
        <taxon>Flavobacteriia</taxon>
        <taxon>Flavobacteriales</taxon>
        <taxon>Flavobacteriaceae</taxon>
        <taxon>Neotamlana</taxon>
    </lineage>
</organism>
<dbReference type="OrthoDB" id="9809364at2"/>
<evidence type="ECO:0000256" key="4">
    <source>
        <dbReference type="PROSITE-ProRule" id="PRU00473"/>
    </source>
</evidence>
<feature type="signal peptide" evidence="5">
    <location>
        <begin position="1"/>
        <end position="21"/>
    </location>
</feature>
<dbReference type="Pfam" id="PF13620">
    <property type="entry name" value="CarboxypepD_reg"/>
    <property type="match status" value="1"/>
</dbReference>
<dbReference type="InterPro" id="IPR050330">
    <property type="entry name" value="Bact_OuterMem_StrucFunc"/>
</dbReference>
<keyword evidence="7" id="KW-0966">Cell projection</keyword>
<comment type="subcellular location">
    <subcellularLocation>
        <location evidence="1">Cell outer membrane</location>
    </subcellularLocation>
</comment>
<dbReference type="Gene3D" id="1.25.40.10">
    <property type="entry name" value="Tetratricopeptide repeat domain"/>
    <property type="match status" value="1"/>
</dbReference>
<dbReference type="InterPro" id="IPR011042">
    <property type="entry name" value="6-blade_b-propeller_TolB-like"/>
</dbReference>
<dbReference type="InterPro" id="IPR008969">
    <property type="entry name" value="CarboxyPept-like_regulatory"/>
</dbReference>
<reference evidence="7 8" key="1">
    <citation type="journal article" date="2015" name="Antonie Van Leeuwenhoek">
        <title>Tamlana nanhaiensis sp. nov., isolated from surface seawater collected from the South China Sea.</title>
        <authorList>
            <person name="Liu X."/>
            <person name="Lai Q."/>
            <person name="Du Y."/>
            <person name="Li G."/>
            <person name="Sun F."/>
            <person name="Shao Z."/>
        </authorList>
    </citation>
    <scope>NUCLEOTIDE SEQUENCE [LARGE SCALE GENOMIC DNA]</scope>
    <source>
        <strain evidence="7 8">FHC16</strain>
    </source>
</reference>
<keyword evidence="7" id="KW-0969">Cilium</keyword>
<evidence type="ECO:0000256" key="1">
    <source>
        <dbReference type="ARBA" id="ARBA00004442"/>
    </source>
</evidence>
<keyword evidence="5" id="KW-0732">Signal</keyword>
<dbReference type="STRING" id="1382798.PK35_00015"/>
<keyword evidence="3" id="KW-0998">Cell outer membrane</keyword>
<dbReference type="Gene3D" id="2.120.10.30">
    <property type="entry name" value="TolB, C-terminal domain"/>
    <property type="match status" value="1"/>
</dbReference>
<keyword evidence="8" id="KW-1185">Reference proteome</keyword>
<dbReference type="SUPFAM" id="SSF82171">
    <property type="entry name" value="DPP6 N-terminal domain-like"/>
    <property type="match status" value="1"/>
</dbReference>
<dbReference type="Pfam" id="PF07676">
    <property type="entry name" value="PD40"/>
    <property type="match status" value="2"/>
</dbReference>
<dbReference type="InterPro" id="IPR006664">
    <property type="entry name" value="OMP_bac"/>
</dbReference>
<evidence type="ECO:0000313" key="7">
    <source>
        <dbReference type="EMBL" id="KJD34253.1"/>
    </source>
</evidence>
<dbReference type="CDD" id="cd07185">
    <property type="entry name" value="OmpA_C-like"/>
    <property type="match status" value="1"/>
</dbReference>
<accession>A0A0D7W6E8</accession>
<dbReference type="PROSITE" id="PS51123">
    <property type="entry name" value="OMPA_2"/>
    <property type="match status" value="1"/>
</dbReference>
<dbReference type="PANTHER" id="PTHR30329">
    <property type="entry name" value="STATOR ELEMENT OF FLAGELLAR MOTOR COMPLEX"/>
    <property type="match status" value="1"/>
</dbReference>
<dbReference type="PANTHER" id="PTHR30329:SF21">
    <property type="entry name" value="LIPOPROTEIN YIAD-RELATED"/>
    <property type="match status" value="1"/>
</dbReference>
<feature type="domain" description="OmpA-like" evidence="6">
    <location>
        <begin position="545"/>
        <end position="669"/>
    </location>
</feature>
<dbReference type="SUPFAM" id="SSF48452">
    <property type="entry name" value="TPR-like"/>
    <property type="match status" value="1"/>
</dbReference>
<evidence type="ECO:0000256" key="5">
    <source>
        <dbReference type="SAM" id="SignalP"/>
    </source>
</evidence>
<dbReference type="InterPro" id="IPR006665">
    <property type="entry name" value="OmpA-like"/>
</dbReference>
<name>A0A0D7W6E8_9FLAO</name>
<dbReference type="RefSeq" id="WP_044624635.1">
    <property type="nucleotide sequence ID" value="NZ_JTDV01000001.1"/>
</dbReference>
<keyword evidence="7" id="KW-0282">Flagellum</keyword>
<dbReference type="InterPro" id="IPR011990">
    <property type="entry name" value="TPR-like_helical_dom_sf"/>
</dbReference>
<dbReference type="PATRIC" id="fig|1382798.3.peg.3"/>
<sequence>MKHKNHILVVIAFLVCTSLFAQQGRQKRADTLFNKFSFVKASKVYRELIQKNYNRDYATRKLADCYAYLRDPRNAARYYKNVVKQGNVPVEYYYKYAQSLRGIKKYDESQEWLKRYKDSGGVVNANDFSKDINFITSVFGAEQQYFLDRFRFNSKFSDFGAFEQGGKVYFTSARDEGVAVKRLYGWNEQPFLDIYEADVKSKKNVDHSAKIKGDVNSIYHDGPITITKDGKTMYFSRNNFNKNIEVKDNSGLTNMKIYRATLVDGEWTNVEDLPINGDDFSTQHPALNVDDSKLYFASDRPGTKGGSDIWVVDIFPDGTLRNLQNMGEVINTESAEGFPFINNENVLFFSSDGHTGLGLLDIFATLKDEDNNDDIVGVINVGVPVNSNADDFSFSMNPDGITGYFASNRRGGRGSDDIYAYHRVPILHVEGVVTDAINGNPVVAAKIKLFDDKGNEIAYMETDENGYYQINIDRNEDFKIVASQDKYIDDYRTFTSKKIQTELTSITANLLLNPVPDVVKLAGLNTNNLGYDNDAEINAESNSDSTAVKAAKLNPIYFDFEKYNIRKEYALELDKIVKLMTIDYPEMAIKIEAHTDSRGTTAYNDILSTNRAKSTYNYLISKGVNPSNIIEYKGYGERRLINNCADGIPCSPAQHQLNRRTEFVVVKME</sequence>
<evidence type="ECO:0000256" key="2">
    <source>
        <dbReference type="ARBA" id="ARBA00023136"/>
    </source>
</evidence>
<dbReference type="Gene3D" id="3.30.1330.60">
    <property type="entry name" value="OmpA-like domain"/>
    <property type="match status" value="1"/>
</dbReference>
<dbReference type="Proteomes" id="UP000032361">
    <property type="component" value="Unassembled WGS sequence"/>
</dbReference>
<dbReference type="GO" id="GO:0009279">
    <property type="term" value="C:cell outer membrane"/>
    <property type="evidence" value="ECO:0007669"/>
    <property type="project" value="UniProtKB-SubCell"/>
</dbReference>
<evidence type="ECO:0000256" key="3">
    <source>
        <dbReference type="ARBA" id="ARBA00023237"/>
    </source>
</evidence>
<dbReference type="AlphaFoldDB" id="A0A0D7W6E8"/>
<feature type="chain" id="PRO_5002325325" evidence="5">
    <location>
        <begin position="22"/>
        <end position="669"/>
    </location>
</feature>
<dbReference type="EMBL" id="JTDV01000001">
    <property type="protein sequence ID" value="KJD34253.1"/>
    <property type="molecule type" value="Genomic_DNA"/>
</dbReference>
<dbReference type="InterPro" id="IPR011659">
    <property type="entry name" value="WD40"/>
</dbReference>
<dbReference type="InterPro" id="IPR036737">
    <property type="entry name" value="OmpA-like_sf"/>
</dbReference>
<comment type="caution">
    <text evidence="7">The sequence shown here is derived from an EMBL/GenBank/DDBJ whole genome shotgun (WGS) entry which is preliminary data.</text>
</comment>
<dbReference type="Gene3D" id="2.60.40.1120">
    <property type="entry name" value="Carboxypeptidase-like, regulatory domain"/>
    <property type="match status" value="1"/>
</dbReference>
<proteinExistence type="predicted"/>
<evidence type="ECO:0000313" key="8">
    <source>
        <dbReference type="Proteomes" id="UP000032361"/>
    </source>
</evidence>
<dbReference type="SUPFAM" id="SSF49464">
    <property type="entry name" value="Carboxypeptidase regulatory domain-like"/>
    <property type="match status" value="1"/>
</dbReference>
<keyword evidence="2 4" id="KW-0472">Membrane</keyword>